<accession>A0A974NZF7</accession>
<dbReference type="EMBL" id="CP068242">
    <property type="protein sequence ID" value="QQV79638.1"/>
    <property type="molecule type" value="Genomic_DNA"/>
</dbReference>
<dbReference type="SUPFAM" id="SSF55008">
    <property type="entry name" value="HMA, heavy metal-associated domain"/>
    <property type="match status" value="1"/>
</dbReference>
<dbReference type="Gene3D" id="3.30.70.100">
    <property type="match status" value="1"/>
</dbReference>
<gene>
    <name evidence="2" type="ORF">JG559_04080</name>
</gene>
<evidence type="ECO:0000259" key="1">
    <source>
        <dbReference type="PROSITE" id="PS50846"/>
    </source>
</evidence>
<reference evidence="2" key="1">
    <citation type="submission" date="2021-01" db="EMBL/GenBank/DDBJ databases">
        <title>Enterococcus.</title>
        <authorList>
            <person name="Du X."/>
            <person name="Wang N."/>
        </authorList>
    </citation>
    <scope>NUCLEOTIDE SEQUENCE [LARGE SCALE GENOMIC DNA]</scope>
    <source>
        <strain evidence="2">T90-2</strain>
    </source>
</reference>
<dbReference type="Pfam" id="PF00403">
    <property type="entry name" value="HMA"/>
    <property type="match status" value="1"/>
</dbReference>
<proteinExistence type="predicted"/>
<dbReference type="InterPro" id="IPR006121">
    <property type="entry name" value="HMA_dom"/>
</dbReference>
<name>A0A974NZF7_ENTFL</name>
<feature type="domain" description="HMA" evidence="1">
    <location>
        <begin position="5"/>
        <end position="72"/>
    </location>
</feature>
<dbReference type="CDD" id="cd00371">
    <property type="entry name" value="HMA"/>
    <property type="match status" value="1"/>
</dbReference>
<dbReference type="PROSITE" id="PS50846">
    <property type="entry name" value="HMA_2"/>
    <property type="match status" value="1"/>
</dbReference>
<dbReference type="GO" id="GO:0046872">
    <property type="term" value="F:metal ion binding"/>
    <property type="evidence" value="ECO:0007669"/>
    <property type="project" value="InterPro"/>
</dbReference>
<dbReference type="AlphaFoldDB" id="A0A974NZF7"/>
<organism evidence="2">
    <name type="scientific">Enterococcus faecalis</name>
    <name type="common">Streptococcus faecalis</name>
    <dbReference type="NCBI Taxonomy" id="1351"/>
    <lineage>
        <taxon>Bacteria</taxon>
        <taxon>Bacillati</taxon>
        <taxon>Bacillota</taxon>
        <taxon>Bacilli</taxon>
        <taxon>Lactobacillales</taxon>
        <taxon>Enterococcaceae</taxon>
        <taxon>Enterococcus</taxon>
    </lineage>
</organism>
<evidence type="ECO:0000313" key="2">
    <source>
        <dbReference type="EMBL" id="QQV79638.1"/>
    </source>
</evidence>
<dbReference type="InterPro" id="IPR036163">
    <property type="entry name" value="HMA_dom_sf"/>
</dbReference>
<sequence>MKKWKVKTFDIEGMSCASCAQTIEKGYGEVTWDGKGKCQFSYGKKLSVTYDQTEVTEEEIKEAVSDAGLQGD</sequence>
<protein>
    <submittedName>
        <fullName evidence="2">Heavy-metal-associated domain-containing protein</fullName>
    </submittedName>
</protein>